<evidence type="ECO:0000313" key="16">
    <source>
        <dbReference type="Proteomes" id="UP001305647"/>
    </source>
</evidence>
<dbReference type="Proteomes" id="UP001305647">
    <property type="component" value="Unassembled WGS sequence"/>
</dbReference>
<comment type="caution">
    <text evidence="15">The sequence shown here is derived from an EMBL/GenBank/DDBJ whole genome shotgun (WGS) entry which is preliminary data.</text>
</comment>
<dbReference type="InterPro" id="IPR011583">
    <property type="entry name" value="Chitinase_II/V-like_cat"/>
</dbReference>
<keyword evidence="8" id="KW-0119">Carbohydrate metabolism</keyword>
<keyword evidence="9 11" id="KW-0326">Glycosidase</keyword>
<dbReference type="GO" id="GO:0051118">
    <property type="term" value="F:glucan endo-1,3-alpha-glucosidase activity"/>
    <property type="evidence" value="ECO:0007669"/>
    <property type="project" value="InterPro"/>
</dbReference>
<evidence type="ECO:0000313" key="15">
    <source>
        <dbReference type="EMBL" id="KAK4097654.1"/>
    </source>
</evidence>
<dbReference type="InterPro" id="IPR050314">
    <property type="entry name" value="Glycosyl_Hydrlase_18"/>
</dbReference>
<evidence type="ECO:0000256" key="5">
    <source>
        <dbReference type="ARBA" id="ARBA00022525"/>
    </source>
</evidence>
<feature type="signal peptide" evidence="13">
    <location>
        <begin position="1"/>
        <end position="18"/>
    </location>
</feature>
<dbReference type="PROSITE" id="PS01095">
    <property type="entry name" value="GH18_1"/>
    <property type="match status" value="1"/>
</dbReference>
<keyword evidence="7" id="KW-0146">Chitin degradation</keyword>
<gene>
    <name evidence="15" type="ORF">N658DRAFT_489014</name>
</gene>
<dbReference type="EC" id="3.2.1.14" evidence="4"/>
<dbReference type="SUPFAM" id="SSF51445">
    <property type="entry name" value="(Trans)glycosidases"/>
    <property type="match status" value="1"/>
</dbReference>
<dbReference type="Gene3D" id="3.20.20.80">
    <property type="entry name" value="Glycosidases"/>
    <property type="match status" value="2"/>
</dbReference>
<feature type="region of interest" description="Disordered" evidence="12">
    <location>
        <begin position="1895"/>
        <end position="1922"/>
    </location>
</feature>
<keyword evidence="13" id="KW-0732">Signal</keyword>
<evidence type="ECO:0000256" key="3">
    <source>
        <dbReference type="ARBA" id="ARBA00008682"/>
    </source>
</evidence>
<dbReference type="Pfam" id="PF00704">
    <property type="entry name" value="Glyco_hydro_18"/>
    <property type="match status" value="1"/>
</dbReference>
<name>A0AAN6PVZ1_9PEZI</name>
<feature type="region of interest" description="Disordered" evidence="12">
    <location>
        <begin position="1669"/>
        <end position="1693"/>
    </location>
</feature>
<dbReference type="Pfam" id="PF03659">
    <property type="entry name" value="Glyco_hydro_71"/>
    <property type="match status" value="1"/>
</dbReference>
<keyword evidence="10" id="KW-0624">Polysaccharide degradation</keyword>
<dbReference type="InterPro" id="IPR005197">
    <property type="entry name" value="Glyco_hydro_71"/>
</dbReference>
<proteinExistence type="inferred from homology"/>
<dbReference type="PANTHER" id="PTHR11177">
    <property type="entry name" value="CHITINASE"/>
    <property type="match status" value="1"/>
</dbReference>
<organism evidence="15 16">
    <name type="scientific">Parathielavia hyrcaniae</name>
    <dbReference type="NCBI Taxonomy" id="113614"/>
    <lineage>
        <taxon>Eukaryota</taxon>
        <taxon>Fungi</taxon>
        <taxon>Dikarya</taxon>
        <taxon>Ascomycota</taxon>
        <taxon>Pezizomycotina</taxon>
        <taxon>Sordariomycetes</taxon>
        <taxon>Sordariomycetidae</taxon>
        <taxon>Sordariales</taxon>
        <taxon>Chaetomiaceae</taxon>
        <taxon>Parathielavia</taxon>
    </lineage>
</organism>
<keyword evidence="5" id="KW-0964">Secreted</keyword>
<evidence type="ECO:0000256" key="12">
    <source>
        <dbReference type="SAM" id="MobiDB-lite"/>
    </source>
</evidence>
<evidence type="ECO:0000256" key="9">
    <source>
        <dbReference type="ARBA" id="ARBA00023295"/>
    </source>
</evidence>
<keyword evidence="6 11" id="KW-0378">Hydrolase</keyword>
<reference evidence="15" key="1">
    <citation type="journal article" date="2023" name="Mol. Phylogenet. Evol.">
        <title>Genome-scale phylogeny and comparative genomics of the fungal order Sordariales.</title>
        <authorList>
            <person name="Hensen N."/>
            <person name="Bonometti L."/>
            <person name="Westerberg I."/>
            <person name="Brannstrom I.O."/>
            <person name="Guillou S."/>
            <person name="Cros-Aarteil S."/>
            <person name="Calhoun S."/>
            <person name="Haridas S."/>
            <person name="Kuo A."/>
            <person name="Mondo S."/>
            <person name="Pangilinan J."/>
            <person name="Riley R."/>
            <person name="LaButti K."/>
            <person name="Andreopoulos B."/>
            <person name="Lipzen A."/>
            <person name="Chen C."/>
            <person name="Yan M."/>
            <person name="Daum C."/>
            <person name="Ng V."/>
            <person name="Clum A."/>
            <person name="Steindorff A."/>
            <person name="Ohm R.A."/>
            <person name="Martin F."/>
            <person name="Silar P."/>
            <person name="Natvig D.O."/>
            <person name="Lalanne C."/>
            <person name="Gautier V."/>
            <person name="Ament-Velasquez S.L."/>
            <person name="Kruys A."/>
            <person name="Hutchinson M.I."/>
            <person name="Powell A.J."/>
            <person name="Barry K."/>
            <person name="Miller A.N."/>
            <person name="Grigoriev I.V."/>
            <person name="Debuchy R."/>
            <person name="Gladieux P."/>
            <person name="Hiltunen Thoren M."/>
            <person name="Johannesson H."/>
        </authorList>
    </citation>
    <scope>NUCLEOTIDE SEQUENCE</scope>
    <source>
        <strain evidence="15">CBS 757.83</strain>
    </source>
</reference>
<comment type="subcellular location">
    <subcellularLocation>
        <location evidence="2">Secreted</location>
    </subcellularLocation>
</comment>
<evidence type="ECO:0000256" key="13">
    <source>
        <dbReference type="SAM" id="SignalP"/>
    </source>
</evidence>
<evidence type="ECO:0000256" key="11">
    <source>
        <dbReference type="RuleBase" id="RU000489"/>
    </source>
</evidence>
<dbReference type="InterPro" id="IPR001579">
    <property type="entry name" value="Glyco_hydro_18_chit_AS"/>
</dbReference>
<evidence type="ECO:0000256" key="4">
    <source>
        <dbReference type="ARBA" id="ARBA00012729"/>
    </source>
</evidence>
<dbReference type="PROSITE" id="PS51910">
    <property type="entry name" value="GH18_2"/>
    <property type="match status" value="1"/>
</dbReference>
<dbReference type="GO" id="GO:0008061">
    <property type="term" value="F:chitin binding"/>
    <property type="evidence" value="ECO:0007669"/>
    <property type="project" value="InterPro"/>
</dbReference>
<dbReference type="SUPFAM" id="SSF54556">
    <property type="entry name" value="Chitinase insertion domain"/>
    <property type="match status" value="1"/>
</dbReference>
<dbReference type="GO" id="GO:0005576">
    <property type="term" value="C:extracellular region"/>
    <property type="evidence" value="ECO:0007669"/>
    <property type="project" value="UniProtKB-SubCell"/>
</dbReference>
<evidence type="ECO:0000259" key="14">
    <source>
        <dbReference type="PROSITE" id="PS51910"/>
    </source>
</evidence>
<feature type="domain" description="GH18" evidence="14">
    <location>
        <begin position="636"/>
        <end position="989"/>
    </location>
</feature>
<comment type="catalytic activity">
    <reaction evidence="1">
        <text>Random endo-hydrolysis of N-acetyl-beta-D-glucosaminide (1-&gt;4)-beta-linkages in chitin and chitodextrins.</text>
        <dbReference type="EC" id="3.2.1.14"/>
    </reaction>
</comment>
<dbReference type="Gene3D" id="3.10.50.10">
    <property type="match status" value="1"/>
</dbReference>
<evidence type="ECO:0000256" key="10">
    <source>
        <dbReference type="ARBA" id="ARBA00023326"/>
    </source>
</evidence>
<accession>A0AAN6PVZ1</accession>
<dbReference type="CDD" id="cd11577">
    <property type="entry name" value="GH71"/>
    <property type="match status" value="1"/>
</dbReference>
<evidence type="ECO:0000256" key="2">
    <source>
        <dbReference type="ARBA" id="ARBA00004613"/>
    </source>
</evidence>
<dbReference type="InterPro" id="IPR029070">
    <property type="entry name" value="Chitinase_insertion_sf"/>
</dbReference>
<dbReference type="SMART" id="SM00636">
    <property type="entry name" value="Glyco_18"/>
    <property type="match status" value="1"/>
</dbReference>
<reference evidence="15" key="2">
    <citation type="submission" date="2023-05" db="EMBL/GenBank/DDBJ databases">
        <authorList>
            <consortium name="Lawrence Berkeley National Laboratory"/>
            <person name="Steindorff A."/>
            <person name="Hensen N."/>
            <person name="Bonometti L."/>
            <person name="Westerberg I."/>
            <person name="Brannstrom I.O."/>
            <person name="Guillou S."/>
            <person name="Cros-Aarteil S."/>
            <person name="Calhoun S."/>
            <person name="Haridas S."/>
            <person name="Kuo A."/>
            <person name="Mondo S."/>
            <person name="Pangilinan J."/>
            <person name="Riley R."/>
            <person name="Labutti K."/>
            <person name="Andreopoulos B."/>
            <person name="Lipzen A."/>
            <person name="Chen C."/>
            <person name="Yanf M."/>
            <person name="Daum C."/>
            <person name="Ng V."/>
            <person name="Clum A."/>
            <person name="Ohm R."/>
            <person name="Martin F."/>
            <person name="Silar P."/>
            <person name="Natvig D."/>
            <person name="Lalanne C."/>
            <person name="Gautier V."/>
            <person name="Ament-Velasquez S.L."/>
            <person name="Kruys A."/>
            <person name="Hutchinson M.I."/>
            <person name="Powell A.J."/>
            <person name="Barry K."/>
            <person name="Miller A.N."/>
            <person name="Grigoriev I.V."/>
            <person name="Debuchy R."/>
            <person name="Gladieux P."/>
            <person name="Thoren M.H."/>
            <person name="Johannesson H."/>
        </authorList>
    </citation>
    <scope>NUCLEOTIDE SEQUENCE</scope>
    <source>
        <strain evidence="15">CBS 757.83</strain>
    </source>
</reference>
<dbReference type="PANTHER" id="PTHR11177:SF397">
    <property type="entry name" value="CHITINASE"/>
    <property type="match status" value="1"/>
</dbReference>
<comment type="similarity">
    <text evidence="3">Belongs to the glycosyl hydrolase 18 family. Chitinase class V subfamily.</text>
</comment>
<evidence type="ECO:0000256" key="1">
    <source>
        <dbReference type="ARBA" id="ARBA00000822"/>
    </source>
</evidence>
<feature type="chain" id="PRO_5043020154" description="chitinase" evidence="13">
    <location>
        <begin position="19"/>
        <end position="2309"/>
    </location>
</feature>
<evidence type="ECO:0000256" key="7">
    <source>
        <dbReference type="ARBA" id="ARBA00023024"/>
    </source>
</evidence>
<dbReference type="InterPro" id="IPR017853">
    <property type="entry name" value="GH"/>
</dbReference>
<sequence length="2309" mass="249855">MLLLAAALLAAVLGACGAQAKAVFAHFMVGNTASFDVARWTDNINLAKQAHIDAFALNIAYGWEDNEKQLSNAFAAAAPAGFKLFFSFDYAGGTGPWPLDKVRTLIRTYGKHAAHYQYNGLPLVSTFEGPDQADDWHTINSGDTSCFFIPDWSSLGAGPAVAAGNGVANGLFSWAAWPTGLLNTTTYVDASYKLALGNKPYMMPVSPWFFTNMPGFDKNWLWNSGDLWHQRWQQILGLDFEPEFLQIISWNDYGESHYIGPLDDTQYEAFDRGKAPYNYVKNMPHDGWREHLPYLIDLYKTGTATFTRESLVTWFRTSLEGACADGGTTGNTASQLQLEHSPQTLMRDRLYFSALLTSYAELRVTYGGTNYVVKNWDATPDGGVGIYHTSIPISTTSGAWSAAIVRNGVTIIDYDVPQGVSASCPNGITNWNPWVGSKQGSATVSGKPPRTIAEQECVEGWGPDNFRGLCSFTCSYGYCPSGACVCTNNGGARTKPNSTGVRGYPANGDANYGGLCSFACNFGFCPEHACSTTEQAQYIPETSPFNPLTCTGGWGSDSTSRLCSWACRYGFCPIRSCTCSFTGPLTLPPPVVDVGKVNSNFGNDNGLCNFACKRGYCPSPECESEKGEAAGSDSVDTVVAYFQARHIPTRGCNKRPASFVPTDSVTHINVAFLWVDPDSFAVYPSRGFDTAQIQEITSLKRQAPGLRVWISVGGWDFSNGKGASPGTQAIFGELAANPANRAKFIANLAMFMRQYALDGVDIDWEWPGTTDAANYAALVQDMRLYFDANQPAGLGWGISFTAPVDTAILERYDLTTMIASANWVNLVAYDLTSIDSTTTRPSSDVRRFDAALAVFSEASVPTSRINLGLGFFGRSYTLSSDSCSTLNCASAGGGVVGPCSGTAGFMSYKEIDQMISNSGYRGQYDGDVGTNFFTYGDKQWISYDNPESIIEKVKYAKTKGLLGLTVWSIELDNDAHDLLNATLFPVGLGGLADQTGSGAGDSSDHYDDITVSSCSWSTCSASENPGCPAGQQVLTVNRCDAELGTGKKRYKALCCPLDKTPDPDFCEWQGFSQLAVCTSGCSPGYVGMADDDWIINPGGEGRCFFGRSTYCCKVEQTGPALCGWEKRCVSIGADERPTAAACPSATKFVTYAKGVPALGRCEGDEGVNSWIPYCCNTQVDTSSFEWAGAKGQATYECPNGCPSGKTMISTSELGGGADCYVMYDAMDPLYSSDPIFYHTPRPLCADPNALRLTVNTLPVPLKNLFPTPGPDTDKQKWHVELDPSMGGADPTPETSLDPDDNSFGWYIMSGPASELTSLNRRDGSHWELVGCDDAVDSARRYTVRAVCTTEGEQNSNCGDIYQGDGVADTVVEMPPSCGPGKYAMAVSLVPSTNQTLPPHLTARRPGTQVYDFTFDFDFSRLQKRESNVLLRIDYSDDPGYWSTIVAAAPSKRRKRSLDEIHSEVKRDHGGSYKRYLNHLWEEDKRLTPAHELHELHARWFSGEVADWIAKMRGVNVEYNLVRHRVDQTMRWDLVDESVQCDFDNGVSATGRFKAWTDLSVNIETSAMLTLIGNLGDLSSFDQSHILFRNRGSVKASFNLDALATVSFMTGTMELFGLQNFGATFSVPGIVTIGPNFRVLGSVEGSATLHGEARVDIKLADWDYTQQYPDKNGGGDGAITNAKAPGSPSVAAADPDDPVGTPKFYYDVDARGQLTVTVTPQVTLGIVFTDSRIPDASIDLGVNGRVVLYGSAGSSSDEAWRYCYGVNANVDVFARISAPKLFKVDISNYYTIWRTGTFPVVAEVCAAAGASAAVASSPRAMRSTVASSGGSGPLAKRDSFLGSLLCPKDATDLSDLPDCPACGEDQETSSLALRSRFGTMMEARAESCLLVESTGEETCEPTDDGSAAKRDASGAPGHGHGLSDLAKRSLQEKKGQVILGGISYVIGFGQYAPCSDATTSGNILKNIIVTNNKHACTADIGLLPNVAIAKLNTGKPKPDRIKLNTDHVFETQIIARFIEFLAGGATGTKVNVGTYTMASADWVNSVIFGDQIVGRTSFELDMTKLNFSPQRANTKALFWVLVCGVGRSDGNQDQNQGCFTKVRGESHLVLLDERINAVKGSLFKLQNPSLLSQSQVRTARFQTRNSMAIFEYLKWTPKTPANAQFAAAEPVWHKFMRVTNWIDLVCYYADEQIDWSLADGPKNSAGKPSLRALWVHFIEDYLEQIEAKAGAWAQLAASDYAKYHASKQGEPAWSKNAFGAGGWATRLAARLPRVPATGNGWSQYGVFGNPDMTIDGSGKSVRLPRPGRVV</sequence>
<dbReference type="GO" id="GO:0006032">
    <property type="term" value="P:chitin catabolic process"/>
    <property type="evidence" value="ECO:0007669"/>
    <property type="project" value="UniProtKB-KW"/>
</dbReference>
<dbReference type="GO" id="GO:0008843">
    <property type="term" value="F:endochitinase activity"/>
    <property type="evidence" value="ECO:0007669"/>
    <property type="project" value="UniProtKB-EC"/>
</dbReference>
<evidence type="ECO:0000256" key="6">
    <source>
        <dbReference type="ARBA" id="ARBA00022801"/>
    </source>
</evidence>
<dbReference type="GO" id="GO:0000272">
    <property type="term" value="P:polysaccharide catabolic process"/>
    <property type="evidence" value="ECO:0007669"/>
    <property type="project" value="UniProtKB-KW"/>
</dbReference>
<evidence type="ECO:0000256" key="8">
    <source>
        <dbReference type="ARBA" id="ARBA00023277"/>
    </source>
</evidence>
<keyword evidence="16" id="KW-1185">Reference proteome</keyword>
<dbReference type="InterPro" id="IPR001223">
    <property type="entry name" value="Glyco_hydro18_cat"/>
</dbReference>
<dbReference type="EMBL" id="MU863670">
    <property type="protein sequence ID" value="KAK4097654.1"/>
    <property type="molecule type" value="Genomic_DNA"/>
</dbReference>
<protein>
    <recommendedName>
        <fullName evidence="4">chitinase</fullName>
        <ecNumber evidence="4">3.2.1.14</ecNumber>
    </recommendedName>
</protein>